<feature type="compositionally biased region" description="Polar residues" evidence="1">
    <location>
        <begin position="14"/>
        <end position="23"/>
    </location>
</feature>
<accession>A0A914EIH2</accession>
<evidence type="ECO:0000256" key="1">
    <source>
        <dbReference type="SAM" id="MobiDB-lite"/>
    </source>
</evidence>
<feature type="compositionally biased region" description="Acidic residues" evidence="1">
    <location>
        <begin position="68"/>
        <end position="78"/>
    </location>
</feature>
<reference evidence="3" key="1">
    <citation type="submission" date="2022-11" db="UniProtKB">
        <authorList>
            <consortium name="WormBaseParasite"/>
        </authorList>
    </citation>
    <scope>IDENTIFICATION</scope>
</reference>
<organism evidence="2 3">
    <name type="scientific">Acrobeloides nanus</name>
    <dbReference type="NCBI Taxonomy" id="290746"/>
    <lineage>
        <taxon>Eukaryota</taxon>
        <taxon>Metazoa</taxon>
        <taxon>Ecdysozoa</taxon>
        <taxon>Nematoda</taxon>
        <taxon>Chromadorea</taxon>
        <taxon>Rhabditida</taxon>
        <taxon>Tylenchina</taxon>
        <taxon>Cephalobomorpha</taxon>
        <taxon>Cephaloboidea</taxon>
        <taxon>Cephalobidae</taxon>
        <taxon>Acrobeloides</taxon>
    </lineage>
</organism>
<name>A0A914EIH2_9BILA</name>
<dbReference type="AlphaFoldDB" id="A0A914EIH2"/>
<feature type="compositionally biased region" description="Basic and acidic residues" evidence="1">
    <location>
        <begin position="48"/>
        <end position="67"/>
    </location>
</feature>
<keyword evidence="2" id="KW-1185">Reference proteome</keyword>
<feature type="compositionally biased region" description="Basic and acidic residues" evidence="1">
    <location>
        <begin position="1"/>
        <end position="12"/>
    </location>
</feature>
<evidence type="ECO:0000313" key="2">
    <source>
        <dbReference type="Proteomes" id="UP000887540"/>
    </source>
</evidence>
<sequence length="78" mass="8878">MDNIDQEQKKEQLGWNTKNWNTARQEDKTWGSYKTPELQKDGPTSWKEVSDASDKGFADSKDGREAPSQEEETSGNVN</sequence>
<evidence type="ECO:0000313" key="3">
    <source>
        <dbReference type="WBParaSite" id="ACRNAN_scaffold7985.g14730.t1"/>
    </source>
</evidence>
<feature type="region of interest" description="Disordered" evidence="1">
    <location>
        <begin position="1"/>
        <end position="78"/>
    </location>
</feature>
<protein>
    <submittedName>
        <fullName evidence="3">Uncharacterized protein</fullName>
    </submittedName>
</protein>
<proteinExistence type="predicted"/>
<dbReference type="Proteomes" id="UP000887540">
    <property type="component" value="Unplaced"/>
</dbReference>
<dbReference type="WBParaSite" id="ACRNAN_scaffold7985.g14730.t1">
    <property type="protein sequence ID" value="ACRNAN_scaffold7985.g14730.t1"/>
    <property type="gene ID" value="ACRNAN_scaffold7985.g14730"/>
</dbReference>